<dbReference type="EMBL" id="DXCQ01000057">
    <property type="protein sequence ID" value="HIY97281.1"/>
    <property type="molecule type" value="Genomic_DNA"/>
</dbReference>
<protein>
    <submittedName>
        <fullName evidence="1">Uncharacterized protein</fullName>
    </submittedName>
</protein>
<name>A0A9D1ZVK9_9FIRM</name>
<reference evidence="1" key="1">
    <citation type="journal article" date="2021" name="PeerJ">
        <title>Extensive microbial diversity within the chicken gut microbiome revealed by metagenomics and culture.</title>
        <authorList>
            <person name="Gilroy R."/>
            <person name="Ravi A."/>
            <person name="Getino M."/>
            <person name="Pursley I."/>
            <person name="Horton D.L."/>
            <person name="Alikhan N.F."/>
            <person name="Baker D."/>
            <person name="Gharbi K."/>
            <person name="Hall N."/>
            <person name="Watson M."/>
            <person name="Adriaenssens E.M."/>
            <person name="Foster-Nyarko E."/>
            <person name="Jarju S."/>
            <person name="Secka A."/>
            <person name="Antonio M."/>
            <person name="Oren A."/>
            <person name="Chaudhuri R.R."/>
            <person name="La Ragione R."/>
            <person name="Hildebrand F."/>
            <person name="Pallen M.J."/>
        </authorList>
    </citation>
    <scope>NUCLEOTIDE SEQUENCE</scope>
    <source>
        <strain evidence="1">1345</strain>
    </source>
</reference>
<reference evidence="1" key="2">
    <citation type="submission" date="2021-04" db="EMBL/GenBank/DDBJ databases">
        <authorList>
            <person name="Gilroy R."/>
        </authorList>
    </citation>
    <scope>NUCLEOTIDE SEQUENCE</scope>
    <source>
        <strain evidence="1">1345</strain>
    </source>
</reference>
<organism evidence="1 2">
    <name type="scientific">Candidatus Borkfalkia excrementigallinarum</name>
    <dbReference type="NCBI Taxonomy" id="2838506"/>
    <lineage>
        <taxon>Bacteria</taxon>
        <taxon>Bacillati</taxon>
        <taxon>Bacillota</taxon>
        <taxon>Clostridia</taxon>
        <taxon>Christensenellales</taxon>
        <taxon>Christensenellaceae</taxon>
        <taxon>Candidatus Borkfalkia</taxon>
    </lineage>
</organism>
<gene>
    <name evidence="1" type="ORF">H9729_06290</name>
</gene>
<proteinExistence type="predicted"/>
<sequence length="84" mass="9527">MLSDGAGEYGGGLTDAGELVCEENCPQKELMLRTLVNKCMNDFIPEVRTRDVWGLPLERFGFSREGEFFVSAWDKLKLPHDCEK</sequence>
<evidence type="ECO:0000313" key="2">
    <source>
        <dbReference type="Proteomes" id="UP000886750"/>
    </source>
</evidence>
<comment type="caution">
    <text evidence="1">The sequence shown here is derived from an EMBL/GenBank/DDBJ whole genome shotgun (WGS) entry which is preliminary data.</text>
</comment>
<evidence type="ECO:0000313" key="1">
    <source>
        <dbReference type="EMBL" id="HIY97281.1"/>
    </source>
</evidence>
<dbReference type="AlphaFoldDB" id="A0A9D1ZVK9"/>
<dbReference type="Proteomes" id="UP000886750">
    <property type="component" value="Unassembled WGS sequence"/>
</dbReference>
<accession>A0A9D1ZVK9</accession>